<dbReference type="EMBL" id="VSRR010071494">
    <property type="protein sequence ID" value="MPC86450.1"/>
    <property type="molecule type" value="Genomic_DNA"/>
</dbReference>
<sequence>MMCTAFTCRPPTPFSTPHPHITHRPSLRIPHLSTHPPKLIFLVPYPLNSVPSPSPTQRNPSPISFQPTSLLVRRHTRYPTSPSHQTDGHTYTPRAESRRRGVCVAAEADMCSFRQVAPLPRQRLCAPTPARLPTTSSSSSSSPSTIPSSSSLPPSFQCSFSRSLSSFSSSVLSFSHHACSYTQFSTVHGFNGACVVYLSSVTKVVSESPSWCVRVPIQPYLQHHNSHSVCYSTYITCTDTALACFFTSNTMASSSSFPFFLFPQIPETPSCSTSSISSTTSCCFTIPTYTSSGLCVNTGGSSHDVIAGAAADWFTPGQAWELVGGVDYLRQDGENKRI</sequence>
<organism evidence="2 3">
    <name type="scientific">Portunus trituberculatus</name>
    <name type="common">Swimming crab</name>
    <name type="synonym">Neptunus trituberculatus</name>
    <dbReference type="NCBI Taxonomy" id="210409"/>
    <lineage>
        <taxon>Eukaryota</taxon>
        <taxon>Metazoa</taxon>
        <taxon>Ecdysozoa</taxon>
        <taxon>Arthropoda</taxon>
        <taxon>Crustacea</taxon>
        <taxon>Multicrustacea</taxon>
        <taxon>Malacostraca</taxon>
        <taxon>Eumalacostraca</taxon>
        <taxon>Eucarida</taxon>
        <taxon>Decapoda</taxon>
        <taxon>Pleocyemata</taxon>
        <taxon>Brachyura</taxon>
        <taxon>Eubrachyura</taxon>
        <taxon>Portunoidea</taxon>
        <taxon>Portunidae</taxon>
        <taxon>Portuninae</taxon>
        <taxon>Portunus</taxon>
    </lineage>
</organism>
<dbReference type="Proteomes" id="UP000324222">
    <property type="component" value="Unassembled WGS sequence"/>
</dbReference>
<name>A0A5B7IPB7_PORTR</name>
<feature type="compositionally biased region" description="Low complexity" evidence="1">
    <location>
        <begin position="133"/>
        <end position="153"/>
    </location>
</feature>
<evidence type="ECO:0000313" key="3">
    <source>
        <dbReference type="Proteomes" id="UP000324222"/>
    </source>
</evidence>
<feature type="region of interest" description="Disordered" evidence="1">
    <location>
        <begin position="127"/>
        <end position="153"/>
    </location>
</feature>
<protein>
    <submittedName>
        <fullName evidence="2">Uncharacterized protein</fullName>
    </submittedName>
</protein>
<accession>A0A5B7IPB7</accession>
<proteinExistence type="predicted"/>
<gene>
    <name evidence="2" type="ORF">E2C01_081279</name>
</gene>
<keyword evidence="3" id="KW-1185">Reference proteome</keyword>
<reference evidence="2 3" key="1">
    <citation type="submission" date="2019-05" db="EMBL/GenBank/DDBJ databases">
        <title>Another draft genome of Portunus trituberculatus and its Hox gene families provides insights of decapod evolution.</title>
        <authorList>
            <person name="Jeong J.-H."/>
            <person name="Song I."/>
            <person name="Kim S."/>
            <person name="Choi T."/>
            <person name="Kim D."/>
            <person name="Ryu S."/>
            <person name="Kim W."/>
        </authorList>
    </citation>
    <scope>NUCLEOTIDE SEQUENCE [LARGE SCALE GENOMIC DNA]</scope>
    <source>
        <tissue evidence="2">Muscle</tissue>
    </source>
</reference>
<evidence type="ECO:0000313" key="2">
    <source>
        <dbReference type="EMBL" id="MPC86450.1"/>
    </source>
</evidence>
<dbReference type="AlphaFoldDB" id="A0A5B7IPB7"/>
<evidence type="ECO:0000256" key="1">
    <source>
        <dbReference type="SAM" id="MobiDB-lite"/>
    </source>
</evidence>
<comment type="caution">
    <text evidence="2">The sequence shown here is derived from an EMBL/GenBank/DDBJ whole genome shotgun (WGS) entry which is preliminary data.</text>
</comment>